<protein>
    <recommendedName>
        <fullName evidence="4">Putative HNH nuclease YajD</fullName>
    </recommendedName>
</protein>
<dbReference type="STRING" id="1608583.BN1356_01354"/>
<evidence type="ECO:0000259" key="5">
    <source>
        <dbReference type="SMART" id="SM00507"/>
    </source>
</evidence>
<evidence type="ECO:0000256" key="3">
    <source>
        <dbReference type="ARBA" id="ARBA00038412"/>
    </source>
</evidence>
<evidence type="ECO:0000256" key="2">
    <source>
        <dbReference type="ARBA" id="ARBA00022801"/>
    </source>
</evidence>
<gene>
    <name evidence="6" type="ORF">BN1356_01354</name>
</gene>
<feature type="domain" description="HNH nuclease" evidence="5">
    <location>
        <begin position="49"/>
        <end position="105"/>
    </location>
</feature>
<dbReference type="GO" id="GO:0016787">
    <property type="term" value="F:hydrolase activity"/>
    <property type="evidence" value="ECO:0007669"/>
    <property type="project" value="UniProtKB-KW"/>
</dbReference>
<dbReference type="SMART" id="SM00507">
    <property type="entry name" value="HNHc"/>
    <property type="match status" value="1"/>
</dbReference>
<dbReference type="EMBL" id="CTEN01000003">
    <property type="protein sequence ID" value="CQR25011.1"/>
    <property type="molecule type" value="Genomic_DNA"/>
</dbReference>
<dbReference type="Gene3D" id="1.10.30.50">
    <property type="match status" value="1"/>
</dbReference>
<dbReference type="OrthoDB" id="9811997at2"/>
<keyword evidence="2" id="KW-0378">Hydrolase</keyword>
<reference evidence="7" key="1">
    <citation type="submission" date="2015-03" db="EMBL/GenBank/DDBJ databases">
        <authorList>
            <person name="Urmite Genomes"/>
        </authorList>
    </citation>
    <scope>NUCLEOTIDE SEQUENCE [LARGE SCALE GENOMIC DNA]</scope>
    <source>
        <strain evidence="7">FF10</strain>
    </source>
</reference>
<dbReference type="GO" id="GO:0003676">
    <property type="term" value="F:nucleic acid binding"/>
    <property type="evidence" value="ECO:0007669"/>
    <property type="project" value="InterPro"/>
</dbReference>
<dbReference type="Pfam" id="PF01844">
    <property type="entry name" value="HNH"/>
    <property type="match status" value="1"/>
</dbReference>
<evidence type="ECO:0000313" key="6">
    <source>
        <dbReference type="EMBL" id="CQR25011.1"/>
    </source>
</evidence>
<comment type="similarity">
    <text evidence="3">Belongs to the HNH nuclease family.</text>
</comment>
<dbReference type="GO" id="GO:0008270">
    <property type="term" value="F:zinc ion binding"/>
    <property type="evidence" value="ECO:0007669"/>
    <property type="project" value="InterPro"/>
</dbReference>
<dbReference type="PANTHER" id="PTHR41286">
    <property type="entry name" value="HNH NUCLEASE YAJD-RELATED"/>
    <property type="match status" value="1"/>
</dbReference>
<sequence length="121" mass="14175">MPKRPNTPCKQNGCPNLVTYGNKYCDAHKANHALDVKSTKAKGYNARWNKARLCYLKLNPLCAYCHREGRLTKATVVDHITPHRGDHELFWNQSNWQALCKSCHDRKTKTTDRYVEYTYRF</sequence>
<dbReference type="PANTHER" id="PTHR41286:SF1">
    <property type="entry name" value="HNH NUCLEASE YAJD-RELATED"/>
    <property type="match status" value="1"/>
</dbReference>
<organism evidence="6 7">
    <name type="scientific">Streptococcus varani</name>
    <dbReference type="NCBI Taxonomy" id="1608583"/>
    <lineage>
        <taxon>Bacteria</taxon>
        <taxon>Bacillati</taxon>
        <taxon>Bacillota</taxon>
        <taxon>Bacilli</taxon>
        <taxon>Lactobacillales</taxon>
        <taxon>Streptococcaceae</taxon>
        <taxon>Streptococcus</taxon>
    </lineage>
</organism>
<evidence type="ECO:0000256" key="4">
    <source>
        <dbReference type="ARBA" id="ARBA00040194"/>
    </source>
</evidence>
<accession>A0A0E4H534</accession>
<evidence type="ECO:0000313" key="7">
    <source>
        <dbReference type="Proteomes" id="UP000198604"/>
    </source>
</evidence>
<dbReference type="GO" id="GO:0004519">
    <property type="term" value="F:endonuclease activity"/>
    <property type="evidence" value="ECO:0007669"/>
    <property type="project" value="UniProtKB-KW"/>
</dbReference>
<keyword evidence="1" id="KW-0540">Nuclease</keyword>
<dbReference type="AlphaFoldDB" id="A0A0E4H534"/>
<evidence type="ECO:0000256" key="1">
    <source>
        <dbReference type="ARBA" id="ARBA00022722"/>
    </source>
</evidence>
<dbReference type="InterPro" id="IPR002711">
    <property type="entry name" value="HNH"/>
</dbReference>
<dbReference type="Proteomes" id="UP000198604">
    <property type="component" value="Unassembled WGS sequence"/>
</dbReference>
<dbReference type="CDD" id="cd00085">
    <property type="entry name" value="HNHc"/>
    <property type="match status" value="1"/>
</dbReference>
<dbReference type="InterPro" id="IPR003615">
    <property type="entry name" value="HNH_nuc"/>
</dbReference>
<dbReference type="RefSeq" id="WP_093650606.1">
    <property type="nucleotide sequence ID" value="NZ_CTEN01000003.1"/>
</dbReference>
<proteinExistence type="inferred from homology"/>
<dbReference type="GO" id="GO:0005829">
    <property type="term" value="C:cytosol"/>
    <property type="evidence" value="ECO:0007669"/>
    <property type="project" value="TreeGrafter"/>
</dbReference>
<name>A0A0E4H534_9STRE</name>
<keyword evidence="6" id="KW-0255">Endonuclease</keyword>
<keyword evidence="7" id="KW-1185">Reference proteome</keyword>